<evidence type="ECO:0000313" key="2">
    <source>
        <dbReference type="EMBL" id="OMD53139.1"/>
    </source>
</evidence>
<accession>A0ABX3HQG8</accession>
<dbReference type="InterPro" id="IPR016181">
    <property type="entry name" value="Acyl_CoA_acyltransferase"/>
</dbReference>
<dbReference type="PROSITE" id="PS51186">
    <property type="entry name" value="GNAT"/>
    <property type="match status" value="1"/>
</dbReference>
<sequence length="184" mass="20724">MEFITAAHWNDSLWELIEPMYQEAFPSGAKPAGILHNMLDRGIAYLHAGLSDGQVVAMAVTGIVGGTADKRLIIDYLAVAKKSRGEGLGSLFLEKIIHWAEQVHNAGGIIIEVEAGNTAAHLERIHFWERKGFKLTPYIHQYIWVPEPYQAMLRPLKQGVAVEDNGESLFRYINNFHRNSYRLP</sequence>
<evidence type="ECO:0000313" key="3">
    <source>
        <dbReference type="Proteomes" id="UP000187412"/>
    </source>
</evidence>
<evidence type="ECO:0000259" key="1">
    <source>
        <dbReference type="PROSITE" id="PS51186"/>
    </source>
</evidence>
<reference evidence="2 3" key="1">
    <citation type="submission" date="2016-10" db="EMBL/GenBank/DDBJ databases">
        <title>Paenibacillus species isolates.</title>
        <authorList>
            <person name="Beno S.M."/>
        </authorList>
    </citation>
    <scope>NUCLEOTIDE SEQUENCE [LARGE SCALE GENOMIC DNA]</scope>
    <source>
        <strain evidence="2 3">FSL H7-0744</strain>
    </source>
</reference>
<dbReference type="CDD" id="cd04301">
    <property type="entry name" value="NAT_SF"/>
    <property type="match status" value="1"/>
</dbReference>
<proteinExistence type="predicted"/>
<dbReference type="InterPro" id="IPR000182">
    <property type="entry name" value="GNAT_dom"/>
</dbReference>
<dbReference type="Pfam" id="PF00583">
    <property type="entry name" value="Acetyltransf_1"/>
    <property type="match status" value="1"/>
</dbReference>
<dbReference type="Gene3D" id="3.40.630.30">
    <property type="match status" value="1"/>
</dbReference>
<gene>
    <name evidence="2" type="ORF">BSK56_01680</name>
</gene>
<dbReference type="EMBL" id="MPTB01000002">
    <property type="protein sequence ID" value="OMD53139.1"/>
    <property type="molecule type" value="Genomic_DNA"/>
</dbReference>
<comment type="caution">
    <text evidence="2">The sequence shown here is derived from an EMBL/GenBank/DDBJ whole genome shotgun (WGS) entry which is preliminary data.</text>
</comment>
<dbReference type="Proteomes" id="UP000187412">
    <property type="component" value="Unassembled WGS sequence"/>
</dbReference>
<protein>
    <submittedName>
        <fullName evidence="2">GNAT family N-acetyltransferase</fullName>
    </submittedName>
</protein>
<keyword evidence="3" id="KW-1185">Reference proteome</keyword>
<organism evidence="2 3">
    <name type="scientific">Paenibacillus borealis</name>
    <dbReference type="NCBI Taxonomy" id="160799"/>
    <lineage>
        <taxon>Bacteria</taxon>
        <taxon>Bacillati</taxon>
        <taxon>Bacillota</taxon>
        <taxon>Bacilli</taxon>
        <taxon>Bacillales</taxon>
        <taxon>Paenibacillaceae</taxon>
        <taxon>Paenibacillus</taxon>
    </lineage>
</organism>
<feature type="domain" description="N-acetyltransferase" evidence="1">
    <location>
        <begin position="1"/>
        <end position="157"/>
    </location>
</feature>
<name>A0ABX3HQG8_PAEBO</name>
<dbReference type="SUPFAM" id="SSF55729">
    <property type="entry name" value="Acyl-CoA N-acyltransferases (Nat)"/>
    <property type="match status" value="1"/>
</dbReference>